<dbReference type="AlphaFoldDB" id="A0A1S7UAK2"/>
<gene>
    <name evidence="9" type="ORF">AGR7A_pAt30048</name>
</gene>
<dbReference type="GO" id="GO:0005886">
    <property type="term" value="C:plasma membrane"/>
    <property type="evidence" value="ECO:0007669"/>
    <property type="project" value="UniProtKB-SubCell"/>
</dbReference>
<dbReference type="PANTHER" id="PTHR43163">
    <property type="entry name" value="DIPEPTIDE TRANSPORT SYSTEM PERMEASE PROTEIN DPPB-RELATED"/>
    <property type="match status" value="1"/>
</dbReference>
<feature type="transmembrane region" description="Helical" evidence="7">
    <location>
        <begin position="26"/>
        <end position="46"/>
    </location>
</feature>
<comment type="subcellular location">
    <subcellularLocation>
        <location evidence="1 7">Cell membrane</location>
        <topology evidence="1 7">Multi-pass membrane protein</topology>
    </subcellularLocation>
</comment>
<dbReference type="Gene3D" id="1.10.3720.10">
    <property type="entry name" value="MetI-like"/>
    <property type="match status" value="1"/>
</dbReference>
<proteinExistence type="inferred from homology"/>
<evidence type="ECO:0000259" key="8">
    <source>
        <dbReference type="PROSITE" id="PS50928"/>
    </source>
</evidence>
<keyword evidence="3" id="KW-1003">Cell membrane</keyword>
<sequence>MTIAEPNDGLTTEQTNGRRRGLAGYILRRLAAGIGLLLALSSMVFVGSQLLPGDAATALLGRSATPAALAELRQRLGLDQPLPIRYLSWLHAFLHGNLGTSLLNGRSVAASIAARLGNTLFLAGAAALVALPLAVLLGLLSVRYRGSIIDRTILLLTRAFVALPEFFVGYLLIYVLSISLGWFASSSTVFANMSIGNRIAAITLPSLTLVLVVTGHIATMVRASVLDVLRKPFIEMAALKGVPHGTVVWRHALPNALSPIINVVLVNLAYLIAGVVVVEIVFVYPGMGQFMVDSVVNRDVPVVQATALLFASVYIGLNICADVLSVLANPRLGFQS</sequence>
<feature type="transmembrane region" description="Helical" evidence="7">
    <location>
        <begin position="260"/>
        <end position="285"/>
    </location>
</feature>
<evidence type="ECO:0000256" key="6">
    <source>
        <dbReference type="ARBA" id="ARBA00023136"/>
    </source>
</evidence>
<dbReference type="SUPFAM" id="SSF161098">
    <property type="entry name" value="MetI-like"/>
    <property type="match status" value="1"/>
</dbReference>
<organism evidence="9 10">
    <name type="scientific">Agrobacterium deltaense NCPPB 1641</name>
    <dbReference type="NCBI Taxonomy" id="1183425"/>
    <lineage>
        <taxon>Bacteria</taxon>
        <taxon>Pseudomonadati</taxon>
        <taxon>Pseudomonadota</taxon>
        <taxon>Alphaproteobacteria</taxon>
        <taxon>Hyphomicrobiales</taxon>
        <taxon>Rhizobiaceae</taxon>
        <taxon>Rhizobium/Agrobacterium group</taxon>
        <taxon>Agrobacterium</taxon>
    </lineage>
</organism>
<dbReference type="InterPro" id="IPR035906">
    <property type="entry name" value="MetI-like_sf"/>
</dbReference>
<protein>
    <submittedName>
        <fullName evidence="9">OphB</fullName>
    </submittedName>
</protein>
<comment type="caution">
    <text evidence="9">The sequence shown here is derived from an EMBL/GenBank/DDBJ whole genome shotgun (WGS) entry which is preliminary data.</text>
</comment>
<evidence type="ECO:0000256" key="2">
    <source>
        <dbReference type="ARBA" id="ARBA00022448"/>
    </source>
</evidence>
<dbReference type="Pfam" id="PF00528">
    <property type="entry name" value="BPD_transp_1"/>
    <property type="match status" value="1"/>
</dbReference>
<reference evidence="9" key="1">
    <citation type="submission" date="2016-01" db="EMBL/GenBank/DDBJ databases">
        <authorList>
            <person name="Regsiter A."/>
            <person name="william w."/>
        </authorList>
    </citation>
    <scope>NUCLEOTIDE SEQUENCE</scope>
    <source>
        <strain evidence="9">NCPPB 1641</strain>
    </source>
</reference>
<accession>A0A1S7UAK2</accession>
<comment type="similarity">
    <text evidence="7">Belongs to the binding-protein-dependent transport system permease family.</text>
</comment>
<keyword evidence="5 7" id="KW-1133">Transmembrane helix</keyword>
<evidence type="ECO:0000256" key="7">
    <source>
        <dbReference type="RuleBase" id="RU363032"/>
    </source>
</evidence>
<dbReference type="EMBL" id="FCNP01000050">
    <property type="protein sequence ID" value="CVI63960.1"/>
    <property type="molecule type" value="Genomic_DNA"/>
</dbReference>
<dbReference type="Proteomes" id="UP000192140">
    <property type="component" value="Unassembled WGS sequence"/>
</dbReference>
<evidence type="ECO:0000256" key="5">
    <source>
        <dbReference type="ARBA" id="ARBA00022989"/>
    </source>
</evidence>
<dbReference type="GO" id="GO:0055085">
    <property type="term" value="P:transmembrane transport"/>
    <property type="evidence" value="ECO:0007669"/>
    <property type="project" value="InterPro"/>
</dbReference>
<evidence type="ECO:0000256" key="4">
    <source>
        <dbReference type="ARBA" id="ARBA00022692"/>
    </source>
</evidence>
<dbReference type="InterPro" id="IPR000515">
    <property type="entry name" value="MetI-like"/>
</dbReference>
<evidence type="ECO:0000256" key="3">
    <source>
        <dbReference type="ARBA" id="ARBA00022475"/>
    </source>
</evidence>
<dbReference type="PANTHER" id="PTHR43163:SF6">
    <property type="entry name" value="DIPEPTIDE TRANSPORT SYSTEM PERMEASE PROTEIN DPPB-RELATED"/>
    <property type="match status" value="1"/>
</dbReference>
<name>A0A1S7UAK2_9HYPH</name>
<dbReference type="CDD" id="cd06261">
    <property type="entry name" value="TM_PBP2"/>
    <property type="match status" value="1"/>
</dbReference>
<dbReference type="RefSeq" id="WP_080855299.1">
    <property type="nucleotide sequence ID" value="NZ_LT009777.1"/>
</dbReference>
<keyword evidence="4 7" id="KW-0812">Transmembrane</keyword>
<feature type="domain" description="ABC transmembrane type-1" evidence="8">
    <location>
        <begin position="116"/>
        <end position="321"/>
    </location>
</feature>
<keyword evidence="2 7" id="KW-0813">Transport</keyword>
<feature type="transmembrane region" description="Helical" evidence="7">
    <location>
        <begin position="305"/>
        <end position="328"/>
    </location>
</feature>
<feature type="transmembrane region" description="Helical" evidence="7">
    <location>
        <begin position="120"/>
        <end position="140"/>
    </location>
</feature>
<evidence type="ECO:0000313" key="9">
    <source>
        <dbReference type="EMBL" id="CVI63960.1"/>
    </source>
</evidence>
<dbReference type="Pfam" id="PF19300">
    <property type="entry name" value="BPD_transp_1_N"/>
    <property type="match status" value="1"/>
</dbReference>
<evidence type="ECO:0000256" key="1">
    <source>
        <dbReference type="ARBA" id="ARBA00004651"/>
    </source>
</evidence>
<feature type="transmembrane region" description="Helical" evidence="7">
    <location>
        <begin position="199"/>
        <end position="221"/>
    </location>
</feature>
<keyword evidence="10" id="KW-1185">Reference proteome</keyword>
<evidence type="ECO:0000313" key="10">
    <source>
        <dbReference type="Proteomes" id="UP000192140"/>
    </source>
</evidence>
<dbReference type="PROSITE" id="PS50928">
    <property type="entry name" value="ABC_TM1"/>
    <property type="match status" value="1"/>
</dbReference>
<feature type="transmembrane region" description="Helical" evidence="7">
    <location>
        <begin position="160"/>
        <end position="184"/>
    </location>
</feature>
<keyword evidence="6 7" id="KW-0472">Membrane</keyword>
<dbReference type="InterPro" id="IPR045621">
    <property type="entry name" value="BPD_transp_1_N"/>
</dbReference>